<sequence length="222" mass="23358">MRQQQRGAVALEEEVPHGAAAGFARSVSGHARASLVETEFGVEKDSDLTHYQRTQLKAMTCGVGACTAGKGCDSSTFHKCMKMHPEKREAFVQAKLPHLKMVDGLIEDLPDDAEAEEKSEKGAKGVLGKIPTEDIAANCGAGACEFDKGCDQQAFTGCMSEKPGYVPKEGRVSAEAAREMMGLKPAKGKGAKGTRPKVGPKDNLAAAAVASLRAKVAAVRSL</sequence>
<dbReference type="AlphaFoldDB" id="A0A7S0W1S3"/>
<reference evidence="1" key="1">
    <citation type="submission" date="2021-01" db="EMBL/GenBank/DDBJ databases">
        <authorList>
            <person name="Corre E."/>
            <person name="Pelletier E."/>
            <person name="Niang G."/>
            <person name="Scheremetjew M."/>
            <person name="Finn R."/>
            <person name="Kale V."/>
            <person name="Holt S."/>
            <person name="Cochrane G."/>
            <person name="Meng A."/>
            <person name="Brown T."/>
            <person name="Cohen L."/>
        </authorList>
    </citation>
    <scope>NUCLEOTIDE SEQUENCE</scope>
    <source>
        <strain evidence="1">CCMP443</strain>
    </source>
</reference>
<protein>
    <submittedName>
        <fullName evidence="1">Uncharacterized protein</fullName>
    </submittedName>
</protein>
<organism evidence="1">
    <name type="scientific">Hemiselmis tepida</name>
    <dbReference type="NCBI Taxonomy" id="464990"/>
    <lineage>
        <taxon>Eukaryota</taxon>
        <taxon>Cryptophyceae</taxon>
        <taxon>Cryptomonadales</taxon>
        <taxon>Hemiselmidaceae</taxon>
        <taxon>Hemiselmis</taxon>
    </lineage>
</organism>
<name>A0A7S0W1S3_9CRYP</name>
<evidence type="ECO:0000313" key="1">
    <source>
        <dbReference type="EMBL" id="CAD8803603.1"/>
    </source>
</evidence>
<gene>
    <name evidence="1" type="ORF">HTEP1355_LOCUS17281</name>
</gene>
<proteinExistence type="predicted"/>
<dbReference type="EMBL" id="HBFN01029911">
    <property type="protein sequence ID" value="CAD8803603.1"/>
    <property type="molecule type" value="Transcribed_RNA"/>
</dbReference>
<accession>A0A7S0W1S3</accession>